<sequence length="158" mass="17479">MDIGEFVTVFQDGGVRAWLDWDALESAGCAVRERFSRSPDVLGGLFTVWYQAANGTDGDWRNPGDRPLRVAECADAMDIWPTDRRERIRGFADAFRGEARPVQLVLPAYAVGGDEAVLLDGTHRAVAAYLAGVDVRIMLFVLDGPIDPRMLPDLGHYR</sequence>
<accession>A0A6I4M9Z4</accession>
<gene>
    <name evidence="1" type="ORF">F8568_011930</name>
</gene>
<dbReference type="AlphaFoldDB" id="A0A6I4M9Z4"/>
<dbReference type="EMBL" id="WBMS02000008">
    <property type="protein sequence ID" value="MWA01074.1"/>
    <property type="molecule type" value="Genomic_DNA"/>
</dbReference>
<dbReference type="RefSeq" id="WP_151593602.1">
    <property type="nucleotide sequence ID" value="NZ_WBMS02000008.1"/>
</dbReference>
<evidence type="ECO:0000313" key="1">
    <source>
        <dbReference type="EMBL" id="MWA01074.1"/>
    </source>
</evidence>
<evidence type="ECO:0000313" key="2">
    <source>
        <dbReference type="Proteomes" id="UP000462055"/>
    </source>
</evidence>
<dbReference type="Proteomes" id="UP000462055">
    <property type="component" value="Unassembled WGS sequence"/>
</dbReference>
<proteinExistence type="predicted"/>
<comment type="caution">
    <text evidence="1">The sequence shown here is derived from an EMBL/GenBank/DDBJ whole genome shotgun (WGS) entry which is preliminary data.</text>
</comment>
<reference evidence="1" key="1">
    <citation type="submission" date="2019-12" db="EMBL/GenBank/DDBJ databases">
        <title>Actinomadura physcomitrii sp. nov., a novel actinomycete isolated from moss [Physcomitrium sphaericum (Ludw) Fuernr].</title>
        <authorList>
            <person name="Zhuang X."/>
        </authorList>
    </citation>
    <scope>NUCLEOTIDE SEQUENCE [LARGE SCALE GENOMIC DNA]</scope>
    <source>
        <strain evidence="1">LD22</strain>
    </source>
</reference>
<protein>
    <submittedName>
        <fullName evidence="1">Uncharacterized protein</fullName>
    </submittedName>
</protein>
<keyword evidence="2" id="KW-1185">Reference proteome</keyword>
<name>A0A6I4M9Z4_9ACTN</name>
<organism evidence="1 2">
    <name type="scientific">Actinomadura physcomitrii</name>
    <dbReference type="NCBI Taxonomy" id="2650748"/>
    <lineage>
        <taxon>Bacteria</taxon>
        <taxon>Bacillati</taxon>
        <taxon>Actinomycetota</taxon>
        <taxon>Actinomycetes</taxon>
        <taxon>Streptosporangiales</taxon>
        <taxon>Thermomonosporaceae</taxon>
        <taxon>Actinomadura</taxon>
    </lineage>
</organism>